<evidence type="ECO:0000256" key="1">
    <source>
        <dbReference type="ARBA" id="ARBA00022768"/>
    </source>
</evidence>
<dbReference type="Gene3D" id="3.40.50.300">
    <property type="entry name" value="P-loop containing nucleotide triphosphate hydrolases"/>
    <property type="match status" value="1"/>
</dbReference>
<proteinExistence type="predicted"/>
<dbReference type="AlphaFoldDB" id="A2Q2K5"/>
<reference evidence="4" key="1">
    <citation type="submission" date="2005-01" db="EMBL/GenBank/DDBJ databases">
        <authorList>
            <person name="Town C.D."/>
        </authorList>
    </citation>
    <scope>NUCLEOTIDE SEQUENCE</scope>
</reference>
<accession>A2Q2K5</accession>
<dbReference type="Pfam" id="PF00009">
    <property type="entry name" value="GTP_EFTU"/>
    <property type="match status" value="1"/>
</dbReference>
<dbReference type="InterPro" id="IPR027417">
    <property type="entry name" value="P-loop_NTPase"/>
</dbReference>
<protein>
    <submittedName>
        <fullName evidence="4">Protein synthesis factor, GTP-binding</fullName>
    </submittedName>
</protein>
<organism evidence="4">
    <name type="scientific">Medicago truncatula</name>
    <name type="common">Barrel medic</name>
    <name type="synonym">Medicago tribuloides</name>
    <dbReference type="NCBI Taxonomy" id="3880"/>
    <lineage>
        <taxon>Eukaryota</taxon>
        <taxon>Viridiplantae</taxon>
        <taxon>Streptophyta</taxon>
        <taxon>Embryophyta</taxon>
        <taxon>Tracheophyta</taxon>
        <taxon>Spermatophyta</taxon>
        <taxon>Magnoliopsida</taxon>
        <taxon>eudicotyledons</taxon>
        <taxon>Gunneridae</taxon>
        <taxon>Pentapetalae</taxon>
        <taxon>rosids</taxon>
        <taxon>fabids</taxon>
        <taxon>Fabales</taxon>
        <taxon>Fabaceae</taxon>
        <taxon>Papilionoideae</taxon>
        <taxon>50 kb inversion clade</taxon>
        <taxon>NPAAA clade</taxon>
        <taxon>Hologalegina</taxon>
        <taxon>IRL clade</taxon>
        <taxon>Trifolieae</taxon>
        <taxon>Medicago</taxon>
    </lineage>
</organism>
<reference evidence="4" key="2">
    <citation type="submission" date="2007-03" db="EMBL/GenBank/DDBJ databases">
        <authorList>
            <consortium name="The International Medicago Genome Annotation Group"/>
        </authorList>
    </citation>
    <scope>NUCLEOTIDE SEQUENCE</scope>
</reference>
<evidence type="ECO:0000259" key="3">
    <source>
        <dbReference type="Pfam" id="PF00009"/>
    </source>
</evidence>
<dbReference type="GO" id="GO:0005525">
    <property type="term" value="F:GTP binding"/>
    <property type="evidence" value="ECO:0007669"/>
    <property type="project" value="InterPro"/>
</dbReference>
<dbReference type="InterPro" id="IPR000795">
    <property type="entry name" value="T_Tr_GTP-bd_dom"/>
</dbReference>
<dbReference type="SUPFAM" id="SSF52540">
    <property type="entry name" value="P-loop containing nucleoside triphosphate hydrolases"/>
    <property type="match status" value="1"/>
</dbReference>
<keyword evidence="1" id="KW-0251">Elongation factor</keyword>
<dbReference type="PANTHER" id="PTHR43636">
    <property type="entry name" value="ELONGATION FACTOR G, MITOCHONDRIAL"/>
    <property type="match status" value="1"/>
</dbReference>
<keyword evidence="2" id="KW-0648">Protein biosynthesis</keyword>
<gene>
    <name evidence="4" type="ORF">MtrDRAFT_AC151000g31v2</name>
</gene>
<evidence type="ECO:0000313" key="4">
    <source>
        <dbReference type="EMBL" id="ABN06142.1"/>
    </source>
</evidence>
<dbReference type="GO" id="GO:0003924">
    <property type="term" value="F:GTPase activity"/>
    <property type="evidence" value="ECO:0007669"/>
    <property type="project" value="InterPro"/>
</dbReference>
<evidence type="ECO:0000256" key="2">
    <source>
        <dbReference type="ARBA" id="ARBA00022917"/>
    </source>
</evidence>
<dbReference type="PANTHER" id="PTHR43636:SF2">
    <property type="entry name" value="ELONGATION FACTOR G, MITOCHONDRIAL"/>
    <property type="match status" value="1"/>
</dbReference>
<dbReference type="EMBL" id="AC151000">
    <property type="protein sequence ID" value="ABN06142.1"/>
    <property type="molecule type" value="Genomic_DNA"/>
</dbReference>
<dbReference type="ExpressionAtlas" id="A2Q2K5">
    <property type="expression patterns" value="differential"/>
</dbReference>
<sequence>MSEPMKQIRNIWISGLLDPSKVRMTERYWLYTGDLEQMEEARKQVLKSEKYYESFVKQESWKSTRRDLNLKEGDSHSHCKWIYNPTSDSIPADVTFFNWRKHYKMSVIDTPACVDFTPEVDNALRAFDAAVLVLSGVDGVQDQSIAVDKQMVTYQLPRLVFIDNLDHKGANLWEVVNQARSKLQHHSAAMQVPIGLEYNFKGLVDLVQLKAYFFHGSNGSVSETFAMVMLMVFLEITQFVSYCREKVVVGEVPGYMDALVSGKRRELIKTVSEVDDKLAEAFGGDKPISAADLEEAVRRTTIARKFIPVFMGSAFKYKKADTYIRRQSTKRFPLLEHVNSVNPIKNNSPKISLDLKGSLDS</sequence>
<dbReference type="GO" id="GO:0003746">
    <property type="term" value="F:translation elongation factor activity"/>
    <property type="evidence" value="ECO:0007669"/>
    <property type="project" value="UniProtKB-KW"/>
</dbReference>
<name>A2Q2K5_MEDTR</name>
<feature type="domain" description="Tr-type G" evidence="3">
    <location>
        <begin position="6"/>
        <end position="321"/>
    </location>
</feature>